<dbReference type="RefSeq" id="WP_163134378.1">
    <property type="nucleotide sequence ID" value="NZ_JAYDYW010000004.1"/>
</dbReference>
<keyword evidence="3" id="KW-1185">Reference proteome</keyword>
<feature type="signal peptide" evidence="1">
    <location>
        <begin position="1"/>
        <end position="23"/>
    </location>
</feature>
<reference evidence="2 3" key="2">
    <citation type="submission" date="2023-12" db="EMBL/GenBank/DDBJ databases">
        <authorList>
            <consortium name="Cladostephus spongiosus"/>
            <person name="Lorente B."/>
            <person name="Cabral C."/>
            <person name="Frias J."/>
            <person name="Faria J."/>
            <person name="Toubarro D."/>
        </authorList>
    </citation>
    <scope>NUCLEOTIDE SEQUENCE [LARGE SCALE GENOMIC DNA]</scope>
    <source>
        <strain evidence="2 3">ZMCS4</strain>
    </source>
</reference>
<protein>
    <recommendedName>
        <fullName evidence="4">DUF3019 domain-containing protein</fullName>
    </recommendedName>
</protein>
<accession>A0ABU7G1L0</accession>
<keyword evidence="1" id="KW-0732">Signal</keyword>
<gene>
    <name evidence="2" type="ORF">SNR37_002614</name>
</gene>
<evidence type="ECO:0000313" key="2">
    <source>
        <dbReference type="EMBL" id="MEE1673200.1"/>
    </source>
</evidence>
<dbReference type="EMBL" id="JAYDYW010000004">
    <property type="protein sequence ID" value="MEE1673200.1"/>
    <property type="molecule type" value="Genomic_DNA"/>
</dbReference>
<evidence type="ECO:0000256" key="1">
    <source>
        <dbReference type="SAM" id="SignalP"/>
    </source>
</evidence>
<dbReference type="Proteomes" id="UP001310248">
    <property type="component" value="Unassembled WGS sequence"/>
</dbReference>
<evidence type="ECO:0000313" key="3">
    <source>
        <dbReference type="Proteomes" id="UP001310248"/>
    </source>
</evidence>
<organism evidence="2 3">
    <name type="scientific">Agarivorans aestuarii</name>
    <dbReference type="NCBI Taxonomy" id="1563703"/>
    <lineage>
        <taxon>Bacteria</taxon>
        <taxon>Pseudomonadati</taxon>
        <taxon>Pseudomonadota</taxon>
        <taxon>Gammaproteobacteria</taxon>
        <taxon>Alteromonadales</taxon>
        <taxon>Alteromonadaceae</taxon>
        <taxon>Agarivorans</taxon>
    </lineage>
</organism>
<feature type="chain" id="PRO_5045884085" description="DUF3019 domain-containing protein" evidence="1">
    <location>
        <begin position="24"/>
        <end position="117"/>
    </location>
</feature>
<evidence type="ECO:0008006" key="4">
    <source>
        <dbReference type="Google" id="ProtNLM"/>
    </source>
</evidence>
<name>A0ABU7G1L0_9ALTE</name>
<reference evidence="3" key="1">
    <citation type="submission" date="2023-07" db="EMBL/GenBank/DDBJ databases">
        <title>Draft genome sequence of Agarivorans aestuarii strain ZMCS4, a CAZymes producing bacteria isolated from the marine brown algae Clodostephus spongiosus.</title>
        <authorList>
            <person name="Lorente B."/>
            <person name="Cabral C."/>
            <person name="Frias J."/>
            <person name="Faria J."/>
            <person name="Toubarro D."/>
        </authorList>
    </citation>
    <scope>NUCLEOTIDE SEQUENCE [LARGE SCALE GENOMIC DNA]</scope>
    <source>
        <strain evidence="3">ZMCS4</strain>
    </source>
</reference>
<proteinExistence type="predicted"/>
<sequence length="117" mass="13546">MTYKVYPVFAALAILLWPSCALAYPGNLTTHFEGEELKATVTSNTDRPIRCQLSAGPDIVWMEIDDKQENFKFAKGYKTHHLSLYCKIIEQKTKARPWRLNPYNTPIPEWNKVIFPD</sequence>
<comment type="caution">
    <text evidence="2">The sequence shown here is derived from an EMBL/GenBank/DDBJ whole genome shotgun (WGS) entry which is preliminary data.</text>
</comment>